<dbReference type="EMBL" id="KL198005">
    <property type="protein sequence ID" value="KDQ32324.1"/>
    <property type="molecule type" value="Genomic_DNA"/>
</dbReference>
<organism evidence="2 3">
    <name type="scientific">Pleurotus ostreatus (strain PC15)</name>
    <name type="common">Oyster mushroom</name>
    <dbReference type="NCBI Taxonomy" id="1137138"/>
    <lineage>
        <taxon>Eukaryota</taxon>
        <taxon>Fungi</taxon>
        <taxon>Dikarya</taxon>
        <taxon>Basidiomycota</taxon>
        <taxon>Agaricomycotina</taxon>
        <taxon>Agaricomycetes</taxon>
        <taxon>Agaricomycetidae</taxon>
        <taxon>Agaricales</taxon>
        <taxon>Pleurotineae</taxon>
        <taxon>Pleurotaceae</taxon>
        <taxon>Pleurotus</taxon>
    </lineage>
</organism>
<evidence type="ECO:0000313" key="2">
    <source>
        <dbReference type="EMBL" id="KDQ32324.1"/>
    </source>
</evidence>
<accession>A0A067NWS4</accession>
<protein>
    <submittedName>
        <fullName evidence="2">Uncharacterized protein</fullName>
    </submittedName>
</protein>
<gene>
    <name evidence="2" type="ORF">PLEOSDRAFT_1100810</name>
</gene>
<dbReference type="AlphaFoldDB" id="A0A067NWS4"/>
<dbReference type="OrthoDB" id="10605896at2759"/>
<feature type="compositionally biased region" description="Pro residues" evidence="1">
    <location>
        <begin position="1"/>
        <end position="10"/>
    </location>
</feature>
<dbReference type="HOGENOM" id="CLU_1321365_0_0_1"/>
<dbReference type="Proteomes" id="UP000027073">
    <property type="component" value="Unassembled WGS sequence"/>
</dbReference>
<evidence type="ECO:0000313" key="3">
    <source>
        <dbReference type="Proteomes" id="UP000027073"/>
    </source>
</evidence>
<proteinExistence type="predicted"/>
<evidence type="ECO:0000256" key="1">
    <source>
        <dbReference type="SAM" id="MobiDB-lite"/>
    </source>
</evidence>
<dbReference type="InParanoid" id="A0A067NWS4"/>
<dbReference type="VEuPathDB" id="FungiDB:PLEOSDRAFT_1100810"/>
<sequence>MPTSTPPCRPSHPTVSMSKKAPAGDECTKADEWAHRRAPAGSYRSRISWRSVLAFDMSDKQITHDYILMSLLLSYIMAPTPAKRTHDLINEALQHIGPRSTKKTRLQRITNNDALKAIRMMEDLGKVIPWLIDPYRHPRQLIVIGSDLAHAENRLEITTGRATLPIDVVKENEQLKSAWNWAGEIDYGKVDLYIERMTVEPLRIDIGV</sequence>
<feature type="region of interest" description="Disordered" evidence="1">
    <location>
        <begin position="1"/>
        <end position="25"/>
    </location>
</feature>
<name>A0A067NWS4_PLEO1</name>
<reference evidence="3" key="1">
    <citation type="journal article" date="2014" name="Proc. Natl. Acad. Sci. U.S.A.">
        <title>Extensive sampling of basidiomycete genomes demonstrates inadequacy of the white-rot/brown-rot paradigm for wood decay fungi.</title>
        <authorList>
            <person name="Riley R."/>
            <person name="Salamov A.A."/>
            <person name="Brown D.W."/>
            <person name="Nagy L.G."/>
            <person name="Floudas D."/>
            <person name="Held B.W."/>
            <person name="Levasseur A."/>
            <person name="Lombard V."/>
            <person name="Morin E."/>
            <person name="Otillar R."/>
            <person name="Lindquist E.A."/>
            <person name="Sun H."/>
            <person name="LaButti K.M."/>
            <person name="Schmutz J."/>
            <person name="Jabbour D."/>
            <person name="Luo H."/>
            <person name="Baker S.E."/>
            <person name="Pisabarro A.G."/>
            <person name="Walton J.D."/>
            <person name="Blanchette R.A."/>
            <person name="Henrissat B."/>
            <person name="Martin F."/>
            <person name="Cullen D."/>
            <person name="Hibbett D.S."/>
            <person name="Grigoriev I.V."/>
        </authorList>
    </citation>
    <scope>NUCLEOTIDE SEQUENCE [LARGE SCALE GENOMIC DNA]</scope>
    <source>
        <strain evidence="3">PC15</strain>
    </source>
</reference>